<evidence type="ECO:0000256" key="1">
    <source>
        <dbReference type="ARBA" id="ARBA00022729"/>
    </source>
</evidence>
<gene>
    <name evidence="5" type="ORF">NCTC13560_03686</name>
    <name evidence="4" type="ORF">SAMN05421682_10563</name>
</gene>
<reference evidence="5 7" key="2">
    <citation type="submission" date="2018-06" db="EMBL/GenBank/DDBJ databases">
        <authorList>
            <consortium name="Pathogen Informatics"/>
            <person name="Doyle S."/>
        </authorList>
    </citation>
    <scope>NUCLEOTIDE SEQUENCE [LARGE SCALE GENOMIC DNA]</scope>
    <source>
        <strain evidence="5 7">NCTC13560</strain>
    </source>
</reference>
<keyword evidence="6" id="KW-1185">Reference proteome</keyword>
<dbReference type="Proteomes" id="UP000255231">
    <property type="component" value="Unassembled WGS sequence"/>
</dbReference>
<accession>A0A381JT79</accession>
<protein>
    <submittedName>
        <fullName evidence="4 5">Por secretion system C-terminal sorting domain</fullName>
    </submittedName>
</protein>
<reference evidence="4 6" key="1">
    <citation type="submission" date="2017-01" db="EMBL/GenBank/DDBJ databases">
        <authorList>
            <person name="Varghese N."/>
            <person name="Submissions S."/>
        </authorList>
    </citation>
    <scope>NUCLEOTIDE SEQUENCE [LARGE SCALE GENOMIC DNA]</scope>
    <source>
        <strain evidence="4 6">ATCC 27950</strain>
    </source>
</reference>
<dbReference type="AlphaFoldDB" id="A0A381JT79"/>
<evidence type="ECO:0000259" key="3">
    <source>
        <dbReference type="Pfam" id="PF18962"/>
    </source>
</evidence>
<dbReference type="Proteomes" id="UP000185725">
    <property type="component" value="Unassembled WGS sequence"/>
</dbReference>
<organism evidence="5 7">
    <name type="scientific">Chryseobacterium indoltheticum</name>
    <dbReference type="NCBI Taxonomy" id="254"/>
    <lineage>
        <taxon>Bacteria</taxon>
        <taxon>Pseudomonadati</taxon>
        <taxon>Bacteroidota</taxon>
        <taxon>Flavobacteriia</taxon>
        <taxon>Flavobacteriales</taxon>
        <taxon>Weeksellaceae</taxon>
        <taxon>Chryseobacterium group</taxon>
        <taxon>Chryseobacterium</taxon>
    </lineage>
</organism>
<dbReference type="EMBL" id="FTMF01000005">
    <property type="protein sequence ID" value="SIQ44871.1"/>
    <property type="molecule type" value="Genomic_DNA"/>
</dbReference>
<dbReference type="EMBL" id="UFVS01000002">
    <property type="protein sequence ID" value="SUY53744.1"/>
    <property type="molecule type" value="Genomic_DNA"/>
</dbReference>
<dbReference type="Pfam" id="PF18962">
    <property type="entry name" value="Por_Secre_tail"/>
    <property type="match status" value="1"/>
</dbReference>
<evidence type="ECO:0000313" key="6">
    <source>
        <dbReference type="Proteomes" id="UP000185725"/>
    </source>
</evidence>
<keyword evidence="1 2" id="KW-0732">Signal</keyword>
<dbReference type="InterPro" id="IPR026444">
    <property type="entry name" value="Secre_tail"/>
</dbReference>
<evidence type="ECO:0000313" key="7">
    <source>
        <dbReference type="Proteomes" id="UP000255231"/>
    </source>
</evidence>
<name>A0A381JT79_9FLAO</name>
<evidence type="ECO:0000256" key="2">
    <source>
        <dbReference type="SAM" id="SignalP"/>
    </source>
</evidence>
<feature type="domain" description="Secretion system C-terminal sorting" evidence="3">
    <location>
        <begin position="192"/>
        <end position="258"/>
    </location>
</feature>
<dbReference type="OrthoDB" id="667194at2"/>
<evidence type="ECO:0000313" key="5">
    <source>
        <dbReference type="EMBL" id="SUY53744.1"/>
    </source>
</evidence>
<dbReference type="NCBIfam" id="TIGR04183">
    <property type="entry name" value="Por_Secre_tail"/>
    <property type="match status" value="1"/>
</dbReference>
<sequence length="261" mass="27850">MKKTLFSLLLTMGFLASSQQKSTGVMTCTVGTRSITANITLNNTTNKVRLDLTGPSDRWFGFTFRSAANSGMSGAPTDALTYSSAGFSDRNLGGIGVYNTDTQDWTVVSAPVVSGGIVSMAYERNMTTGDGVNDYQFNYASAGSITTKCVITGAADLAIAPHGGSANTAVTSGTFSILGISELEAESKAIKMYPNPAKEKVYFKNADKIRSVDIYETTGRKVKTVKVDGENISVADLKSGNYYFEITLKDGSTSYQQLIKE</sequence>
<dbReference type="GeneID" id="303675698"/>
<feature type="chain" id="PRO_5016912740" evidence="2">
    <location>
        <begin position="23"/>
        <end position="261"/>
    </location>
</feature>
<dbReference type="KEGG" id="cil:EG358_18520"/>
<dbReference type="RefSeq" id="WP_083677025.1">
    <property type="nucleotide sequence ID" value="NZ_CP033929.1"/>
</dbReference>
<feature type="signal peptide" evidence="2">
    <location>
        <begin position="1"/>
        <end position="22"/>
    </location>
</feature>
<proteinExistence type="predicted"/>
<evidence type="ECO:0000313" key="4">
    <source>
        <dbReference type="EMBL" id="SIQ44871.1"/>
    </source>
</evidence>